<dbReference type="InterPro" id="IPR012337">
    <property type="entry name" value="RNaseH-like_sf"/>
</dbReference>
<comment type="subcellular location">
    <subcellularLocation>
        <location evidence="1">Nucleus</location>
    </subcellularLocation>
</comment>
<sequence length="439" mass="49820">MSTPVNELTPRDIMEGVGTPNVDDLSDDGPLLMPRDSVESVSSLPKIDGKRRRRSTVWDSFKVIPGDKYDDGKERAECLKCKIVYRADTNINGTGTLRRHLKNCLKQDNKDIKQMMLGKNQGKLDLMERKIDLDLPFDEITILLSGSKYPTANLYFFNVWKIHKSILEEMAHHDSFMKDMVVEMKKKFDKYWNEYSLILAIALVFDPRYKLTFVEWAFQKIATLDPLARDMSFRVKSALVRLFNEYKSMDAADIETPTPSSNYVGPIELAEFSAFKSAMLFDSYGKSQLDLYLEEPHIPFSDNYREFDVLAYWRQNGSKYPDVARVAKDVLSIPVSTVASESAFSAGGRVIDKYRSKLLPSNAEALICLRDWMFDIDFRAESVDDAVDIALALGNVLSINDTRSDVASTVASSSSDEVYVQLSRLMRRPMVGTWSAANS</sequence>
<dbReference type="Pfam" id="PF14372">
    <property type="entry name" value="hAT-like_RNase-H"/>
    <property type="match status" value="1"/>
</dbReference>
<evidence type="ECO:0000256" key="3">
    <source>
        <dbReference type="ARBA" id="ARBA00022723"/>
    </source>
</evidence>
<evidence type="ECO:0000259" key="10">
    <source>
        <dbReference type="PROSITE" id="PS50808"/>
    </source>
</evidence>
<organism evidence="11 12">
    <name type="scientific">Protea cynaroides</name>
    <dbReference type="NCBI Taxonomy" id="273540"/>
    <lineage>
        <taxon>Eukaryota</taxon>
        <taxon>Viridiplantae</taxon>
        <taxon>Streptophyta</taxon>
        <taxon>Embryophyta</taxon>
        <taxon>Tracheophyta</taxon>
        <taxon>Spermatophyta</taxon>
        <taxon>Magnoliopsida</taxon>
        <taxon>Proteales</taxon>
        <taxon>Proteaceae</taxon>
        <taxon>Protea</taxon>
    </lineage>
</organism>
<keyword evidence="6" id="KW-0238">DNA-binding</keyword>
<dbReference type="PANTHER" id="PTHR23272:SF166">
    <property type="entry name" value="ZINC FINGER BED DOMAIN-CONTAINING PROTEIN RICESLEEPER 2-LIKE ISOFORM X1"/>
    <property type="match status" value="1"/>
</dbReference>
<evidence type="ECO:0000256" key="8">
    <source>
        <dbReference type="PROSITE-ProRule" id="PRU00027"/>
    </source>
</evidence>
<dbReference type="EMBL" id="JAMYWD010000010">
    <property type="protein sequence ID" value="KAJ4958013.1"/>
    <property type="molecule type" value="Genomic_DNA"/>
</dbReference>
<name>A0A9Q0H4A8_9MAGN</name>
<dbReference type="GO" id="GO:0008270">
    <property type="term" value="F:zinc ion binding"/>
    <property type="evidence" value="ECO:0007669"/>
    <property type="project" value="UniProtKB-KW"/>
</dbReference>
<dbReference type="SUPFAM" id="SSF57667">
    <property type="entry name" value="beta-beta-alpha zinc fingers"/>
    <property type="match status" value="1"/>
</dbReference>
<dbReference type="Pfam" id="PF05699">
    <property type="entry name" value="Dimer_Tnp_hAT"/>
    <property type="match status" value="1"/>
</dbReference>
<proteinExistence type="predicted"/>
<comment type="caution">
    <text evidence="11">The sequence shown here is derived from an EMBL/GenBank/DDBJ whole genome shotgun (WGS) entry which is preliminary data.</text>
</comment>
<dbReference type="GO" id="GO:0046983">
    <property type="term" value="F:protein dimerization activity"/>
    <property type="evidence" value="ECO:0007669"/>
    <property type="project" value="InterPro"/>
</dbReference>
<dbReference type="PROSITE" id="PS50808">
    <property type="entry name" value="ZF_BED"/>
    <property type="match status" value="1"/>
</dbReference>
<dbReference type="GO" id="GO:0003677">
    <property type="term" value="F:DNA binding"/>
    <property type="evidence" value="ECO:0007669"/>
    <property type="project" value="UniProtKB-KW"/>
</dbReference>
<evidence type="ECO:0000256" key="1">
    <source>
        <dbReference type="ARBA" id="ARBA00004123"/>
    </source>
</evidence>
<gene>
    <name evidence="11" type="ORF">NE237_025124</name>
</gene>
<evidence type="ECO:0000256" key="7">
    <source>
        <dbReference type="ARBA" id="ARBA00023242"/>
    </source>
</evidence>
<keyword evidence="3" id="KW-0479">Metal-binding</keyword>
<dbReference type="PANTHER" id="PTHR23272">
    <property type="entry name" value="BED FINGER-RELATED"/>
    <property type="match status" value="1"/>
</dbReference>
<protein>
    <recommendedName>
        <fullName evidence="10">BED-type domain-containing protein</fullName>
    </recommendedName>
</protein>
<dbReference type="InterPro" id="IPR008906">
    <property type="entry name" value="HATC_C_dom"/>
</dbReference>
<keyword evidence="12" id="KW-1185">Reference proteome</keyword>
<dbReference type="OrthoDB" id="1704342at2759"/>
<evidence type="ECO:0000256" key="2">
    <source>
        <dbReference type="ARBA" id="ARBA00011738"/>
    </source>
</evidence>
<dbReference type="GO" id="GO:0005634">
    <property type="term" value="C:nucleus"/>
    <property type="evidence" value="ECO:0007669"/>
    <property type="project" value="UniProtKB-SubCell"/>
</dbReference>
<keyword evidence="4 8" id="KW-0863">Zinc-finger</keyword>
<evidence type="ECO:0000256" key="4">
    <source>
        <dbReference type="ARBA" id="ARBA00022771"/>
    </source>
</evidence>
<dbReference type="InterPro" id="IPR003656">
    <property type="entry name" value="Znf_BED"/>
</dbReference>
<dbReference type="Proteomes" id="UP001141806">
    <property type="component" value="Unassembled WGS sequence"/>
</dbReference>
<feature type="region of interest" description="Disordered" evidence="9">
    <location>
        <begin position="1"/>
        <end position="46"/>
    </location>
</feature>
<comment type="subunit">
    <text evidence="2">Homodimer.</text>
</comment>
<dbReference type="InterPro" id="IPR025525">
    <property type="entry name" value="hAT-like_transposase_RNase-H"/>
</dbReference>
<dbReference type="SUPFAM" id="SSF53098">
    <property type="entry name" value="Ribonuclease H-like"/>
    <property type="match status" value="1"/>
</dbReference>
<feature type="domain" description="BED-type" evidence="10">
    <location>
        <begin position="52"/>
        <end position="112"/>
    </location>
</feature>
<evidence type="ECO:0000313" key="12">
    <source>
        <dbReference type="Proteomes" id="UP001141806"/>
    </source>
</evidence>
<keyword evidence="7" id="KW-0539">Nucleus</keyword>
<dbReference type="SMART" id="SM00614">
    <property type="entry name" value="ZnF_BED"/>
    <property type="match status" value="1"/>
</dbReference>
<accession>A0A9Q0H4A8</accession>
<evidence type="ECO:0000256" key="5">
    <source>
        <dbReference type="ARBA" id="ARBA00022833"/>
    </source>
</evidence>
<evidence type="ECO:0000256" key="9">
    <source>
        <dbReference type="SAM" id="MobiDB-lite"/>
    </source>
</evidence>
<reference evidence="11" key="1">
    <citation type="journal article" date="2023" name="Plant J.">
        <title>The genome of the king protea, Protea cynaroides.</title>
        <authorList>
            <person name="Chang J."/>
            <person name="Duong T.A."/>
            <person name="Schoeman C."/>
            <person name="Ma X."/>
            <person name="Roodt D."/>
            <person name="Barker N."/>
            <person name="Li Z."/>
            <person name="Van de Peer Y."/>
            <person name="Mizrachi E."/>
        </authorList>
    </citation>
    <scope>NUCLEOTIDE SEQUENCE</scope>
    <source>
        <tissue evidence="11">Young leaves</tissue>
    </source>
</reference>
<dbReference type="AlphaFoldDB" id="A0A9Q0H4A8"/>
<evidence type="ECO:0000256" key="6">
    <source>
        <dbReference type="ARBA" id="ARBA00023125"/>
    </source>
</evidence>
<evidence type="ECO:0000313" key="11">
    <source>
        <dbReference type="EMBL" id="KAJ4958013.1"/>
    </source>
</evidence>
<dbReference type="InterPro" id="IPR036236">
    <property type="entry name" value="Znf_C2H2_sf"/>
</dbReference>
<keyword evidence="5" id="KW-0862">Zinc</keyword>